<evidence type="ECO:0000313" key="2">
    <source>
        <dbReference type="Proteomes" id="UP000824205"/>
    </source>
</evidence>
<reference evidence="1" key="1">
    <citation type="journal article" date="2021" name="PeerJ">
        <title>Extensive microbial diversity within the chicken gut microbiome revealed by metagenomics and culture.</title>
        <authorList>
            <person name="Gilroy R."/>
            <person name="Ravi A."/>
            <person name="Getino M."/>
            <person name="Pursley I."/>
            <person name="Horton D.L."/>
            <person name="Alikhan N.F."/>
            <person name="Baker D."/>
            <person name="Gharbi K."/>
            <person name="Hall N."/>
            <person name="Watson M."/>
            <person name="Adriaenssens E.M."/>
            <person name="Foster-Nyarko E."/>
            <person name="Jarju S."/>
            <person name="Secka A."/>
            <person name="Antonio M."/>
            <person name="Oren A."/>
            <person name="Chaudhuri R.R."/>
            <person name="La Ragione R."/>
            <person name="Hildebrand F."/>
            <person name="Pallen M.J."/>
        </authorList>
    </citation>
    <scope>NUCLEOTIDE SEQUENCE</scope>
    <source>
        <strain evidence="1">421</strain>
    </source>
</reference>
<comment type="caution">
    <text evidence="1">The sequence shown here is derived from an EMBL/GenBank/DDBJ whole genome shotgun (WGS) entry which is preliminary data.</text>
</comment>
<dbReference type="Proteomes" id="UP000824205">
    <property type="component" value="Unassembled WGS sequence"/>
</dbReference>
<gene>
    <name evidence="1" type="ORF">IAA48_01605</name>
</gene>
<name>A0A9D1UG31_9FIRM</name>
<dbReference type="EMBL" id="DXGE01000007">
    <property type="protein sequence ID" value="HIW85170.1"/>
    <property type="molecule type" value="Genomic_DNA"/>
</dbReference>
<protein>
    <recommendedName>
        <fullName evidence="3">DUF3795 domain-containing protein</fullName>
    </recommendedName>
</protein>
<evidence type="ECO:0008006" key="3">
    <source>
        <dbReference type="Google" id="ProtNLM"/>
    </source>
</evidence>
<evidence type="ECO:0000313" key="1">
    <source>
        <dbReference type="EMBL" id="HIW85170.1"/>
    </source>
</evidence>
<organism evidence="1 2">
    <name type="scientific">Candidatus Eubacterium faecipullorum</name>
    <dbReference type="NCBI Taxonomy" id="2838571"/>
    <lineage>
        <taxon>Bacteria</taxon>
        <taxon>Bacillati</taxon>
        <taxon>Bacillota</taxon>
        <taxon>Clostridia</taxon>
        <taxon>Eubacteriales</taxon>
        <taxon>Eubacteriaceae</taxon>
        <taxon>Eubacterium</taxon>
    </lineage>
</organism>
<dbReference type="AlphaFoldDB" id="A0A9D1UG31"/>
<reference evidence="1" key="2">
    <citation type="submission" date="2021-04" db="EMBL/GenBank/DDBJ databases">
        <authorList>
            <person name="Gilroy R."/>
        </authorList>
    </citation>
    <scope>NUCLEOTIDE SEQUENCE</scope>
    <source>
        <strain evidence="1">421</strain>
    </source>
</reference>
<proteinExistence type="predicted"/>
<accession>A0A9D1UG31</accession>
<sequence>MTKEIGYCGNHCEYCFFTECGGCKSNNPSCSYANLFDDKKCPNAVCCKSKSFGGCWQCEKVADCQTGFFSSGENDAKAYALYIRKYEPEQYTKTILDLIRKGYDYPREFKNINDVDKILKIFESEGLNE</sequence>